<dbReference type="AlphaFoldDB" id="A0A200R0K7"/>
<keyword evidence="1" id="KW-0732">Signal</keyword>
<dbReference type="InParanoid" id="A0A200R0K7"/>
<evidence type="ECO:0000259" key="2">
    <source>
        <dbReference type="Pfam" id="PF05617"/>
    </source>
</evidence>
<dbReference type="GO" id="GO:0009567">
    <property type="term" value="P:double fertilization forming a zygote and endosperm"/>
    <property type="evidence" value="ECO:0007669"/>
    <property type="project" value="TreeGrafter"/>
</dbReference>
<sequence>MLLVNLWIHHHHHHHHHLQPQIALSTVVRVEGCLEEVVASLSRLEVGMITNGPFCCKATAEISDGCWQKLLPSNVDPLLPVLLKDYCVNHIVAPPVLPPTLTRPFYHGRRPLN</sequence>
<dbReference type="OrthoDB" id="1862203at2759"/>
<dbReference type="PANTHER" id="PTHR31181">
    <property type="entry name" value="EGG CELL-SECRETED PROTEIN 1.4"/>
    <property type="match status" value="1"/>
</dbReference>
<organism evidence="3 4">
    <name type="scientific">Macleaya cordata</name>
    <name type="common">Five-seeded plume-poppy</name>
    <name type="synonym">Bocconia cordata</name>
    <dbReference type="NCBI Taxonomy" id="56857"/>
    <lineage>
        <taxon>Eukaryota</taxon>
        <taxon>Viridiplantae</taxon>
        <taxon>Streptophyta</taxon>
        <taxon>Embryophyta</taxon>
        <taxon>Tracheophyta</taxon>
        <taxon>Spermatophyta</taxon>
        <taxon>Magnoliopsida</taxon>
        <taxon>Ranunculales</taxon>
        <taxon>Papaveraceae</taxon>
        <taxon>Papaveroideae</taxon>
        <taxon>Macleaya</taxon>
    </lineage>
</organism>
<dbReference type="GO" id="GO:0031982">
    <property type="term" value="C:vesicle"/>
    <property type="evidence" value="ECO:0007669"/>
    <property type="project" value="TreeGrafter"/>
</dbReference>
<feature type="domain" description="Prolamin-like" evidence="2">
    <location>
        <begin position="26"/>
        <end position="87"/>
    </location>
</feature>
<proteinExistence type="predicted"/>
<dbReference type="Proteomes" id="UP000195402">
    <property type="component" value="Unassembled WGS sequence"/>
</dbReference>
<dbReference type="GO" id="GO:2000008">
    <property type="term" value="P:regulation of protein localization to cell surface"/>
    <property type="evidence" value="ECO:0007669"/>
    <property type="project" value="TreeGrafter"/>
</dbReference>
<protein>
    <submittedName>
        <fullName evidence="3">Prolamin-like domain</fullName>
    </submittedName>
</protein>
<name>A0A200R0K7_MACCD</name>
<dbReference type="Pfam" id="PF05617">
    <property type="entry name" value="Prolamin_like"/>
    <property type="match status" value="1"/>
</dbReference>
<dbReference type="GO" id="GO:0080155">
    <property type="term" value="P:regulation of double fertilization forming a zygote and endosperm"/>
    <property type="evidence" value="ECO:0007669"/>
    <property type="project" value="TreeGrafter"/>
</dbReference>
<comment type="caution">
    <text evidence="3">The sequence shown here is derived from an EMBL/GenBank/DDBJ whole genome shotgun (WGS) entry which is preliminary data.</text>
</comment>
<accession>A0A200R0K7</accession>
<dbReference type="PANTHER" id="PTHR31181:SF67">
    <property type="entry name" value="PROLAMIN-LIKE PROTEIN (DUF1278)"/>
    <property type="match status" value="1"/>
</dbReference>
<evidence type="ECO:0000313" key="3">
    <source>
        <dbReference type="EMBL" id="OVA16245.1"/>
    </source>
</evidence>
<reference evidence="3 4" key="1">
    <citation type="journal article" date="2017" name="Mol. Plant">
        <title>The Genome of Medicinal Plant Macleaya cordata Provides New Insights into Benzylisoquinoline Alkaloids Metabolism.</title>
        <authorList>
            <person name="Liu X."/>
            <person name="Liu Y."/>
            <person name="Huang P."/>
            <person name="Ma Y."/>
            <person name="Qing Z."/>
            <person name="Tang Q."/>
            <person name="Cao H."/>
            <person name="Cheng P."/>
            <person name="Zheng Y."/>
            <person name="Yuan Z."/>
            <person name="Zhou Y."/>
            <person name="Liu J."/>
            <person name="Tang Z."/>
            <person name="Zhuo Y."/>
            <person name="Zhang Y."/>
            <person name="Yu L."/>
            <person name="Huang J."/>
            <person name="Yang P."/>
            <person name="Peng Q."/>
            <person name="Zhang J."/>
            <person name="Jiang W."/>
            <person name="Zhang Z."/>
            <person name="Lin K."/>
            <person name="Ro D.K."/>
            <person name="Chen X."/>
            <person name="Xiong X."/>
            <person name="Shang Y."/>
            <person name="Huang S."/>
            <person name="Zeng J."/>
        </authorList>
    </citation>
    <scope>NUCLEOTIDE SEQUENCE [LARGE SCALE GENOMIC DNA]</scope>
    <source>
        <strain evidence="4">cv. BLH2017</strain>
        <tissue evidence="3">Root</tissue>
    </source>
</reference>
<dbReference type="GO" id="GO:0005576">
    <property type="term" value="C:extracellular region"/>
    <property type="evidence" value="ECO:0007669"/>
    <property type="project" value="TreeGrafter"/>
</dbReference>
<evidence type="ECO:0000256" key="1">
    <source>
        <dbReference type="ARBA" id="ARBA00022729"/>
    </source>
</evidence>
<gene>
    <name evidence="3" type="ORF">BVC80_8971g5</name>
</gene>
<dbReference type="EMBL" id="MVGT01000604">
    <property type="protein sequence ID" value="OVA16245.1"/>
    <property type="molecule type" value="Genomic_DNA"/>
</dbReference>
<dbReference type="InterPro" id="IPR008502">
    <property type="entry name" value="Prolamin-like"/>
</dbReference>
<keyword evidence="4" id="KW-1185">Reference proteome</keyword>
<evidence type="ECO:0000313" key="4">
    <source>
        <dbReference type="Proteomes" id="UP000195402"/>
    </source>
</evidence>